<gene>
    <name evidence="2" type="ORF">VP91_00006100</name>
</gene>
<proteinExistence type="predicted"/>
<keyword evidence="1" id="KW-0175">Coiled coil</keyword>
<accession>A0ABX1T025</accession>
<dbReference type="EMBL" id="LANA01000001">
    <property type="protein sequence ID" value="NMN67467.1"/>
    <property type="molecule type" value="Genomic_DNA"/>
</dbReference>
<name>A0ABX1T025_PELUQ</name>
<evidence type="ECO:0000313" key="3">
    <source>
        <dbReference type="Proteomes" id="UP001166004"/>
    </source>
</evidence>
<keyword evidence="3" id="KW-1185">Reference proteome</keyword>
<sequence length="446" mass="52958">MIRQKKTANTKRNSEEIRKNGELLSIILEKSKISQRLCSINMGENDAFLTNFIYRSPICFSRDFSYRFLSSIYHFLVRDSQKKSNERFDEIINDETIKNLDINKKLLIPALQRHTLALININREIFERNDEEIVENYIQEIYPEKFEGYKNFLRGLDYERTGLKNVLNVQQLYEQEHQNTLEKVLSIEEIDMLNEYSDFEIQMESTNNFFYICENLRSKLIPSFYSPTDYKEIKMDHFNKGAFLIRRKEVNQLKNNNTIGGEIVWKSGKFNFEIEKKTKSGWFFGKKKGNEENKETKELKEIEAITKEVEELAKIQATNELKNEILTKKNYEKILNIAKEEAQNLDNKGYIDKKQKGKLGEYIETSDFLKKQEEQHLAMRKLANKGKQIRLYEIDELINKYGNTEIIRNFVNSFGLIKMEPPEKEKLFKDENEINIIKEKEEKKLA</sequence>
<dbReference type="RefSeq" id="WP_169035961.1">
    <property type="nucleotide sequence ID" value="NZ_LANA01000001.1"/>
</dbReference>
<evidence type="ECO:0000256" key="1">
    <source>
        <dbReference type="SAM" id="Coils"/>
    </source>
</evidence>
<protein>
    <submittedName>
        <fullName evidence="2">Uncharacterized protein</fullName>
    </submittedName>
</protein>
<evidence type="ECO:0000313" key="2">
    <source>
        <dbReference type="EMBL" id="NMN67467.1"/>
    </source>
</evidence>
<feature type="coiled-coil region" evidence="1">
    <location>
        <begin position="321"/>
        <end position="348"/>
    </location>
</feature>
<dbReference type="Proteomes" id="UP001166004">
    <property type="component" value="Unassembled WGS sequence"/>
</dbReference>
<organism evidence="2 3">
    <name type="scientific">Pelagibacter ubique</name>
    <dbReference type="NCBI Taxonomy" id="198252"/>
    <lineage>
        <taxon>Bacteria</taxon>
        <taxon>Pseudomonadati</taxon>
        <taxon>Pseudomonadota</taxon>
        <taxon>Alphaproteobacteria</taxon>
        <taxon>Candidatus Pelagibacterales</taxon>
        <taxon>Candidatus Pelagibacteraceae</taxon>
        <taxon>Candidatus Pelagibacter</taxon>
    </lineage>
</organism>
<reference evidence="2 3" key="1">
    <citation type="submission" date="2019-07" db="EMBL/GenBank/DDBJ databases">
        <title>SAR11 Genome Evolution.</title>
        <authorList>
            <person name="Giovannoni S."/>
        </authorList>
    </citation>
    <scope>NUCLEOTIDE SEQUENCE [LARGE SCALE GENOMIC DNA]</scope>
    <source>
        <strain evidence="2 3">HTCC9565</strain>
    </source>
</reference>
<comment type="caution">
    <text evidence="2">The sequence shown here is derived from an EMBL/GenBank/DDBJ whole genome shotgun (WGS) entry which is preliminary data.</text>
</comment>